<dbReference type="NCBIfam" id="TIGR01748">
    <property type="entry name" value="rhaA"/>
    <property type="match status" value="1"/>
</dbReference>
<evidence type="ECO:0000256" key="6">
    <source>
        <dbReference type="HAMAP-Rule" id="MF_00541"/>
    </source>
</evidence>
<feature type="binding site" evidence="6">
    <location>
        <position position="294"/>
    </location>
    <ligand>
        <name>Mn(2+)</name>
        <dbReference type="ChEBI" id="CHEBI:29035"/>
    </ligand>
</feature>
<dbReference type="UniPathway" id="UPA00541">
    <property type="reaction ID" value="UER00601"/>
</dbReference>
<proteinExistence type="inferred from homology"/>
<dbReference type="GO" id="GO:0005737">
    <property type="term" value="C:cytoplasm"/>
    <property type="evidence" value="ECO:0007669"/>
    <property type="project" value="UniProtKB-SubCell"/>
</dbReference>
<keyword evidence="2 6" id="KW-0479">Metal-binding</keyword>
<dbReference type="EC" id="5.3.1.14" evidence="6 7"/>
<dbReference type="RefSeq" id="WP_184089680.1">
    <property type="nucleotide sequence ID" value="NZ_AP023367.1"/>
</dbReference>
<comment type="cofactor">
    <cofactor evidence="6">
        <name>Mn(2+)</name>
        <dbReference type="ChEBI" id="CHEBI:29035"/>
    </cofactor>
    <text evidence="6">Binds 1 Mn(2+) ion per subunit.</text>
</comment>
<feature type="binding site" evidence="6">
    <location>
        <position position="292"/>
    </location>
    <ligand>
        <name>Mn(2+)</name>
        <dbReference type="ChEBI" id="CHEBI:29035"/>
    </ligand>
</feature>
<organism evidence="8 9">
    <name type="scientific">Anaerocolumna cellulosilytica</name>
    <dbReference type="NCBI Taxonomy" id="433286"/>
    <lineage>
        <taxon>Bacteria</taxon>
        <taxon>Bacillati</taxon>
        <taxon>Bacillota</taxon>
        <taxon>Clostridia</taxon>
        <taxon>Lachnospirales</taxon>
        <taxon>Lachnospiraceae</taxon>
        <taxon>Anaerocolumna</taxon>
    </lineage>
</organism>
<keyword evidence="1 6" id="KW-0963">Cytoplasm</keyword>
<name>A0A6S6R3H2_9FIRM</name>
<evidence type="ECO:0000313" key="9">
    <source>
        <dbReference type="Proteomes" id="UP000515561"/>
    </source>
</evidence>
<keyword evidence="3 6" id="KW-0464">Manganese</keyword>
<evidence type="ECO:0000256" key="4">
    <source>
        <dbReference type="ARBA" id="ARBA00023235"/>
    </source>
</evidence>
<dbReference type="AlphaFoldDB" id="A0A6S6R3H2"/>
<comment type="similarity">
    <text evidence="6">Belongs to the rhamnose isomerase family.</text>
</comment>
<dbReference type="GO" id="GO:0019324">
    <property type="term" value="P:L-lyxose metabolic process"/>
    <property type="evidence" value="ECO:0007669"/>
    <property type="project" value="TreeGrafter"/>
</dbReference>
<dbReference type="InterPro" id="IPR050337">
    <property type="entry name" value="L-rhamnose_isomerase"/>
</dbReference>
<evidence type="ECO:0000256" key="5">
    <source>
        <dbReference type="ARBA" id="ARBA00023308"/>
    </source>
</evidence>
<dbReference type="Gene3D" id="3.20.20.150">
    <property type="entry name" value="Divalent-metal-dependent TIM barrel enzymes"/>
    <property type="match status" value="1"/>
</dbReference>
<keyword evidence="5 6" id="KW-0684">Rhamnose metabolism</keyword>
<comment type="pathway">
    <text evidence="6">Carbohydrate degradation; L-rhamnose degradation; glycerone phosphate from L-rhamnose: step 1/3.</text>
</comment>
<reference evidence="8 9" key="1">
    <citation type="journal article" date="2016" name="Int. J. Syst. Evol. Microbiol.">
        <title>Descriptions of Anaerotaenia torta gen. nov., sp. nov. and Anaerocolumna cellulosilytica gen. nov., sp. nov. isolated from a methanogenic reactor of cattle waste.</title>
        <authorList>
            <person name="Uek A."/>
            <person name="Ohtaki Y."/>
            <person name="Kaku N."/>
            <person name="Ueki K."/>
        </authorList>
    </citation>
    <scope>NUCLEOTIDE SEQUENCE [LARGE SCALE GENOMIC DNA]</scope>
    <source>
        <strain evidence="8 9">SN021</strain>
    </source>
</reference>
<dbReference type="PANTHER" id="PTHR30268">
    <property type="entry name" value="L-RHAMNOSE ISOMERASE"/>
    <property type="match status" value="1"/>
</dbReference>
<feature type="binding site" evidence="6">
    <location>
        <position position="260"/>
    </location>
    <ligand>
        <name>Mn(2+)</name>
        <dbReference type="ChEBI" id="CHEBI:29035"/>
    </ligand>
</feature>
<dbReference type="KEGG" id="acel:acsn021_21660"/>
<sequence>MTTKQRYESAREIYKNIGVDTDAVLETLKTVSVSMHCWQGDDVAGFEGDGQLSGGIQATGNYPGKARTPEELMADIDKTLSLVPGTHRINLHANYAIFAPGEQVDRDKLEPKHFAKWVEFAKERGLGLDFNPTFFSHPKADGLTLSSEDESIREFWINHGKACLRISEYFAKELGTSCLMNIWIPDGFKDIPADRLSPRARLKDSLDQILSIGYDKSLVDVAVESKVFGIGVEACTVGSHEFYMNYAAKNNILCLLDNGHYHPTEVVSDKISSMLLFSDKLALHVTRPVRWDSDHVVLFDDETKEIAKEIVRNNALDRVLIGLDFFDASINRVSAWVVGMRNMVKALLYGMLSPNEKLAKLQDERNFTELMMLQEELKLYPFGDVWNYYCELNQVPIREEWFEVVKAYEKDVLSTRK</sequence>
<keyword evidence="4 6" id="KW-0413">Isomerase</keyword>
<evidence type="ECO:0000313" key="8">
    <source>
        <dbReference type="EMBL" id="BCJ94597.1"/>
    </source>
</evidence>
<dbReference type="GO" id="GO:0008740">
    <property type="term" value="F:L-rhamnose isomerase activity"/>
    <property type="evidence" value="ECO:0007669"/>
    <property type="project" value="UniProtKB-UniRule"/>
</dbReference>
<dbReference type="Proteomes" id="UP000515561">
    <property type="component" value="Chromosome"/>
</dbReference>
<dbReference type="NCBIfam" id="NF002203">
    <property type="entry name" value="PRK01076.1"/>
    <property type="match status" value="1"/>
</dbReference>
<dbReference type="PANTHER" id="PTHR30268:SF0">
    <property type="entry name" value="L-RHAMNOSE ISOMERASE"/>
    <property type="match status" value="1"/>
</dbReference>
<dbReference type="GO" id="GO:0030145">
    <property type="term" value="F:manganese ion binding"/>
    <property type="evidence" value="ECO:0007669"/>
    <property type="project" value="UniProtKB-UniRule"/>
</dbReference>
<dbReference type="EMBL" id="AP023367">
    <property type="protein sequence ID" value="BCJ94597.1"/>
    <property type="molecule type" value="Genomic_DNA"/>
</dbReference>
<comment type="subcellular location">
    <subcellularLocation>
        <location evidence="6">Cytoplasm</location>
    </subcellularLocation>
</comment>
<dbReference type="Pfam" id="PF06134">
    <property type="entry name" value="RhaA"/>
    <property type="match status" value="1"/>
</dbReference>
<dbReference type="GO" id="GO:0019301">
    <property type="term" value="P:rhamnose catabolic process"/>
    <property type="evidence" value="ECO:0007669"/>
    <property type="project" value="UniProtKB-UniRule"/>
</dbReference>
<gene>
    <name evidence="6 8" type="primary">rhaA</name>
    <name evidence="8" type="ORF">acsn021_21660</name>
</gene>
<evidence type="ECO:0000256" key="3">
    <source>
        <dbReference type="ARBA" id="ARBA00023211"/>
    </source>
</evidence>
<comment type="catalytic activity">
    <reaction evidence="6">
        <text>L-rhamnopyranose = L-rhamnulose</text>
        <dbReference type="Rhea" id="RHEA:23160"/>
        <dbReference type="ChEBI" id="CHEBI:17897"/>
        <dbReference type="ChEBI" id="CHEBI:62346"/>
        <dbReference type="EC" id="5.3.1.14"/>
    </reaction>
</comment>
<comment type="function">
    <text evidence="6">Catalyzes the interconversion of L-rhamnose and L-rhamnulose.</text>
</comment>
<evidence type="ECO:0000256" key="2">
    <source>
        <dbReference type="ARBA" id="ARBA00022723"/>
    </source>
</evidence>
<dbReference type="HAMAP" id="MF_00541">
    <property type="entry name" value="RhaA"/>
    <property type="match status" value="1"/>
</dbReference>
<dbReference type="InterPro" id="IPR009308">
    <property type="entry name" value="Rhamnose_isomerase"/>
</dbReference>
<accession>A0A6S6R3H2</accession>
<evidence type="ECO:0000256" key="7">
    <source>
        <dbReference type="NCBIfam" id="TIGR01748"/>
    </source>
</evidence>
<dbReference type="InterPro" id="IPR036237">
    <property type="entry name" value="Xyl_isomerase-like_sf"/>
</dbReference>
<dbReference type="SUPFAM" id="SSF51658">
    <property type="entry name" value="Xylose isomerase-like"/>
    <property type="match status" value="1"/>
</dbReference>
<protein>
    <recommendedName>
        <fullName evidence="6 7">L-rhamnose isomerase</fullName>
        <ecNumber evidence="6 7">5.3.1.14</ecNumber>
    </recommendedName>
</protein>
<keyword evidence="9" id="KW-1185">Reference proteome</keyword>
<evidence type="ECO:0000256" key="1">
    <source>
        <dbReference type="ARBA" id="ARBA00022490"/>
    </source>
</evidence>